<dbReference type="InterPro" id="IPR004680">
    <property type="entry name" value="Cit_transptr-like_dom"/>
</dbReference>
<keyword evidence="5 6" id="KW-0472">Membrane</keyword>
<dbReference type="PROSITE" id="PS01271">
    <property type="entry name" value="NA_SULFATE"/>
    <property type="match status" value="1"/>
</dbReference>
<evidence type="ECO:0000256" key="5">
    <source>
        <dbReference type="ARBA" id="ARBA00023136"/>
    </source>
</evidence>
<sequence length="456" mass="48090">MTINYKWIGLSLLGATGSWLWLTTTSLNSAQAITGALTILIAMLWVTEAMPIALTALVPFVAFPMAGVMTYQNAASALGSHVILLLMGAFMLSKSLEKSGVHQRLAVYMLNLTGASSASRLVLGFMLTSAILSMWISNTATALMLLPIAMAIINAMQSDRLAVALLLGIAYAASLGGIGTPIGTPPNIIFMNVYTQVSGQEISFLNWMSTGIPIVVVGIPLMALWLTRSVGAMPDVRLPEAGAWSSAERRVLLAFCVVALAWIFRPYWTSWLNMPDVSDSTIAIAGVLLMCLIPDGNKDKPGQILDWDTATQIPWGLLLVYAGGICLAQAFVASGLSDRLGEAFSGLATLPLLGVILLLCLSVSFITEVTSNTATATLLMPILASAAVAMDVDPLVLMMPAAMSASCAFMMPVATPTNTIVYSSGKLSVPVMAREGAILNVLLAFVITGIVAVTRL</sequence>
<feature type="transmembrane region" description="Helical" evidence="6">
    <location>
        <begin position="436"/>
        <end position="454"/>
    </location>
</feature>
<keyword evidence="9" id="KW-1185">Reference proteome</keyword>
<feature type="transmembrane region" description="Helical" evidence="6">
    <location>
        <begin position="74"/>
        <end position="93"/>
    </location>
</feature>
<dbReference type="KEGG" id="smaa:IT774_09850"/>
<gene>
    <name evidence="8" type="ORF">IT774_09850</name>
</gene>
<dbReference type="CDD" id="cd01115">
    <property type="entry name" value="SLC13_permease"/>
    <property type="match status" value="1"/>
</dbReference>
<keyword evidence="2" id="KW-0813">Transport</keyword>
<comment type="subcellular location">
    <subcellularLocation>
        <location evidence="1">Membrane</location>
        <topology evidence="1">Multi-pass membrane protein</topology>
    </subcellularLocation>
</comment>
<dbReference type="AlphaFoldDB" id="A0A7S9DV49"/>
<dbReference type="NCBIfam" id="TIGR00785">
    <property type="entry name" value="dass"/>
    <property type="match status" value="1"/>
</dbReference>
<evidence type="ECO:0000256" key="1">
    <source>
        <dbReference type="ARBA" id="ARBA00004141"/>
    </source>
</evidence>
<dbReference type="PANTHER" id="PTHR10283:SF82">
    <property type="entry name" value="SOLUTE CARRIER FAMILY 13 MEMBER 2"/>
    <property type="match status" value="1"/>
</dbReference>
<dbReference type="PANTHER" id="PTHR10283">
    <property type="entry name" value="SOLUTE CARRIER FAMILY 13 MEMBER"/>
    <property type="match status" value="1"/>
</dbReference>
<proteinExistence type="predicted"/>
<organism evidence="8 9">
    <name type="scientific">Salinimonas marina</name>
    <dbReference type="NCBI Taxonomy" id="2785918"/>
    <lineage>
        <taxon>Bacteria</taxon>
        <taxon>Pseudomonadati</taxon>
        <taxon>Pseudomonadota</taxon>
        <taxon>Gammaproteobacteria</taxon>
        <taxon>Alteromonadales</taxon>
        <taxon>Alteromonadaceae</taxon>
        <taxon>Alteromonas/Salinimonas group</taxon>
        <taxon>Salinimonas</taxon>
    </lineage>
</organism>
<feature type="transmembrane region" description="Helical" evidence="6">
    <location>
        <begin position="36"/>
        <end position="62"/>
    </location>
</feature>
<feature type="transmembrane region" description="Helical" evidence="6">
    <location>
        <begin position="315"/>
        <end position="337"/>
    </location>
</feature>
<reference evidence="8 9" key="1">
    <citation type="submission" date="2020-11" db="EMBL/GenBank/DDBJ databases">
        <title>Complete genome sequence for Salinimonas sp. strain G2-b.</title>
        <authorList>
            <person name="Park S.-J."/>
        </authorList>
    </citation>
    <scope>NUCLEOTIDE SEQUENCE [LARGE SCALE GENOMIC DNA]</scope>
    <source>
        <strain evidence="8 9">G2-b</strain>
    </source>
</reference>
<name>A0A7S9DV49_9ALTE</name>
<evidence type="ECO:0000313" key="8">
    <source>
        <dbReference type="EMBL" id="QPG04544.1"/>
    </source>
</evidence>
<dbReference type="Proteomes" id="UP000595095">
    <property type="component" value="Chromosome"/>
</dbReference>
<protein>
    <submittedName>
        <fullName evidence="8">SLC13/DASS family transporter</fullName>
    </submittedName>
</protein>
<dbReference type="Pfam" id="PF03600">
    <property type="entry name" value="CitMHS"/>
    <property type="match status" value="1"/>
</dbReference>
<dbReference type="GO" id="GO:0015141">
    <property type="term" value="F:succinate transmembrane transporter activity"/>
    <property type="evidence" value="ECO:0007669"/>
    <property type="project" value="UniProtKB-ARBA"/>
</dbReference>
<evidence type="ECO:0000256" key="4">
    <source>
        <dbReference type="ARBA" id="ARBA00022989"/>
    </source>
</evidence>
<evidence type="ECO:0000256" key="3">
    <source>
        <dbReference type="ARBA" id="ARBA00022692"/>
    </source>
</evidence>
<keyword evidence="4 6" id="KW-1133">Transmembrane helix</keyword>
<dbReference type="GO" id="GO:0005886">
    <property type="term" value="C:plasma membrane"/>
    <property type="evidence" value="ECO:0007669"/>
    <property type="project" value="TreeGrafter"/>
</dbReference>
<feature type="transmembrane region" description="Helical" evidence="6">
    <location>
        <begin position="204"/>
        <end position="226"/>
    </location>
</feature>
<dbReference type="InterPro" id="IPR001898">
    <property type="entry name" value="SLC13A/DASS"/>
</dbReference>
<feature type="transmembrane region" description="Helical" evidence="6">
    <location>
        <begin position="247"/>
        <end position="265"/>
    </location>
</feature>
<evidence type="ECO:0000256" key="2">
    <source>
        <dbReference type="ARBA" id="ARBA00022448"/>
    </source>
</evidence>
<evidence type="ECO:0000259" key="7">
    <source>
        <dbReference type="Pfam" id="PF03600"/>
    </source>
</evidence>
<dbReference type="RefSeq" id="WP_195809638.1">
    <property type="nucleotide sequence ID" value="NZ_CP064795.1"/>
</dbReference>
<feature type="transmembrane region" description="Helical" evidence="6">
    <location>
        <begin position="132"/>
        <end position="154"/>
    </location>
</feature>
<keyword evidence="3 6" id="KW-0812">Transmembrane</keyword>
<dbReference type="EMBL" id="CP064795">
    <property type="protein sequence ID" value="QPG04544.1"/>
    <property type="molecule type" value="Genomic_DNA"/>
</dbReference>
<dbReference type="InterPro" id="IPR031312">
    <property type="entry name" value="Na/sul_symport_CS"/>
</dbReference>
<feature type="transmembrane region" description="Helical" evidence="6">
    <location>
        <begin position="396"/>
        <end position="415"/>
    </location>
</feature>
<evidence type="ECO:0000256" key="6">
    <source>
        <dbReference type="SAM" id="Phobius"/>
    </source>
</evidence>
<feature type="transmembrane region" description="Helical" evidence="6">
    <location>
        <begin position="161"/>
        <end position="184"/>
    </location>
</feature>
<accession>A0A7S9DV49</accession>
<feature type="transmembrane region" description="Helical" evidence="6">
    <location>
        <begin position="373"/>
        <end position="390"/>
    </location>
</feature>
<evidence type="ECO:0000313" key="9">
    <source>
        <dbReference type="Proteomes" id="UP000595095"/>
    </source>
</evidence>
<feature type="domain" description="Citrate transporter-like" evidence="7">
    <location>
        <begin position="43"/>
        <end position="399"/>
    </location>
</feature>
<feature type="transmembrane region" description="Helical" evidence="6">
    <location>
        <begin position="343"/>
        <end position="366"/>
    </location>
</feature>
<feature type="transmembrane region" description="Helical" evidence="6">
    <location>
        <begin position="6"/>
        <end position="24"/>
    </location>
</feature>